<evidence type="ECO:0000259" key="1">
    <source>
        <dbReference type="SMART" id="SM00901"/>
    </source>
</evidence>
<organism evidence="2 3">
    <name type="scientific">Ectothiorhodosinus mongolicus</name>
    <dbReference type="NCBI Taxonomy" id="233100"/>
    <lineage>
        <taxon>Bacteria</taxon>
        <taxon>Pseudomonadati</taxon>
        <taxon>Pseudomonadota</taxon>
        <taxon>Gammaproteobacteria</taxon>
        <taxon>Chromatiales</taxon>
        <taxon>Ectothiorhodospiraceae</taxon>
        <taxon>Ectothiorhodosinus</taxon>
    </lineage>
</organism>
<evidence type="ECO:0000313" key="3">
    <source>
        <dbReference type="Proteomes" id="UP000223759"/>
    </source>
</evidence>
<dbReference type="EMBL" id="FTPK01000001">
    <property type="protein sequence ID" value="SIT67139.1"/>
    <property type="molecule type" value="Genomic_DNA"/>
</dbReference>
<dbReference type="AlphaFoldDB" id="A0A1R3VQW3"/>
<dbReference type="Pfam" id="PF08867">
    <property type="entry name" value="FRG"/>
    <property type="match status" value="1"/>
</dbReference>
<name>A0A1R3VQW3_9GAMM</name>
<sequence>MPLPTIDQLKHQHSIPSVNTGRQFTIPSGRPGIIADDQEKLLAMTDQEGLLVFRSGVEFPLWTFRGQTAIHLPCLPGIARCDELSQQFLAWCRNVAFVDALLAHPYVEHCRRVSFNGSQLRIHYQGIAQHYGMATNMLDTTTNFDVAAFFAACTNDGNGVWRPAESGEAGVIYAFPPIALTPPFVSNDRYLDVGWQPLQRPAQQRASAVYLFKDEDFAGLPSVAAWPFRHDRRIAERLLEQFDGGAALFPVDAAASVAANARTLRRFTMVQITQAAKAYEIWHGQPLDEADRKALMNAAGIEIIEGLLLDWSAYDLETDEAALHARLKRELAGARTRWTF</sequence>
<keyword evidence="3" id="KW-1185">Reference proteome</keyword>
<dbReference type="Proteomes" id="UP000223759">
    <property type="component" value="Unassembled WGS sequence"/>
</dbReference>
<dbReference type="SMART" id="SM00901">
    <property type="entry name" value="FRG"/>
    <property type="match status" value="1"/>
</dbReference>
<protein>
    <submittedName>
        <fullName evidence="2">FRG domain-containing protein</fullName>
    </submittedName>
</protein>
<feature type="domain" description="FRG" evidence="1">
    <location>
        <begin position="58"/>
        <end position="173"/>
    </location>
</feature>
<dbReference type="RefSeq" id="WP_076755074.1">
    <property type="nucleotide sequence ID" value="NZ_CP023018.1"/>
</dbReference>
<reference evidence="2 3" key="1">
    <citation type="submission" date="2017-01" db="EMBL/GenBank/DDBJ databases">
        <authorList>
            <person name="Mah S.A."/>
            <person name="Swanson W.J."/>
            <person name="Moy G.W."/>
            <person name="Vacquier V.D."/>
        </authorList>
    </citation>
    <scope>NUCLEOTIDE SEQUENCE [LARGE SCALE GENOMIC DNA]</scope>
    <source>
        <strain evidence="2 3">M9</strain>
    </source>
</reference>
<dbReference type="InterPro" id="IPR014966">
    <property type="entry name" value="FRG-dom"/>
</dbReference>
<dbReference type="OrthoDB" id="9816036at2"/>
<accession>A0A1R3VQW3</accession>
<evidence type="ECO:0000313" key="2">
    <source>
        <dbReference type="EMBL" id="SIT67139.1"/>
    </source>
</evidence>
<proteinExistence type="predicted"/>
<dbReference type="STRING" id="233100.SAMN05216526_0776"/>
<gene>
    <name evidence="2" type="ORF">SAMN05216526_0776</name>
</gene>